<feature type="domain" description="Nudix hydrolase" evidence="3">
    <location>
        <begin position="39"/>
        <end position="168"/>
    </location>
</feature>
<dbReference type="InterPro" id="IPR000086">
    <property type="entry name" value="NUDIX_hydrolase_dom"/>
</dbReference>
<dbReference type="Proteomes" id="UP000194154">
    <property type="component" value="Chromosome"/>
</dbReference>
<dbReference type="STRING" id="1855823.MCCS_13390"/>
<accession>A0A1W7ABL5</accession>
<evidence type="ECO:0000313" key="4">
    <source>
        <dbReference type="EMBL" id="ARQ06981.1"/>
    </source>
</evidence>
<keyword evidence="5" id="KW-1185">Reference proteome</keyword>
<dbReference type="AlphaFoldDB" id="A0A1W7ABL5"/>
<dbReference type="PROSITE" id="PS51462">
    <property type="entry name" value="NUDIX"/>
    <property type="match status" value="1"/>
</dbReference>
<dbReference type="GeneID" id="35295461"/>
<dbReference type="GO" id="GO:0005829">
    <property type="term" value="C:cytosol"/>
    <property type="evidence" value="ECO:0007669"/>
    <property type="project" value="TreeGrafter"/>
</dbReference>
<keyword evidence="2 4" id="KW-0378">Hydrolase</keyword>
<dbReference type="GO" id="GO:0047631">
    <property type="term" value="F:ADP-ribose diphosphatase activity"/>
    <property type="evidence" value="ECO:0007669"/>
    <property type="project" value="UniProtKB-EC"/>
</dbReference>
<evidence type="ECO:0000313" key="5">
    <source>
        <dbReference type="Proteomes" id="UP000194154"/>
    </source>
</evidence>
<dbReference type="GO" id="GO:0006753">
    <property type="term" value="P:nucleoside phosphate metabolic process"/>
    <property type="evidence" value="ECO:0007669"/>
    <property type="project" value="TreeGrafter"/>
</dbReference>
<sequence>MDLTERTIEKKQIMDGKVIKVEKHIVTLPNGRETVREVVKHPGAVAILAVKDKKILFVEQFRKAMEKCLIEIPAGKVESGEERINTAKRELEEETGYTTQQLSLLNEFYVSPGFCDEYISLYYTDTLIASSMLSPDEDEFVNHHWLTLDEALQWIDEGRIEDAKTIIAILNYQLKMRK</sequence>
<dbReference type="Gene3D" id="3.90.79.10">
    <property type="entry name" value="Nucleoside Triphosphate Pyrophosphohydrolase"/>
    <property type="match status" value="1"/>
</dbReference>
<dbReference type="PROSITE" id="PS00893">
    <property type="entry name" value="NUDIX_BOX"/>
    <property type="match status" value="1"/>
</dbReference>
<protein>
    <submittedName>
        <fullName evidence="4">ADP-ribose pyrophosphatase</fullName>
        <ecNumber evidence="4">3.6.1.13</ecNumber>
    </submittedName>
</protein>
<dbReference type="GO" id="GO:0019693">
    <property type="term" value="P:ribose phosphate metabolic process"/>
    <property type="evidence" value="ECO:0007669"/>
    <property type="project" value="TreeGrafter"/>
</dbReference>
<dbReference type="InterPro" id="IPR015797">
    <property type="entry name" value="NUDIX_hydrolase-like_dom_sf"/>
</dbReference>
<dbReference type="PANTHER" id="PTHR11839">
    <property type="entry name" value="UDP/ADP-SUGAR PYROPHOSPHATASE"/>
    <property type="match status" value="1"/>
</dbReference>
<dbReference type="SUPFAM" id="SSF55811">
    <property type="entry name" value="Nudix"/>
    <property type="match status" value="1"/>
</dbReference>
<dbReference type="Pfam" id="PF00293">
    <property type="entry name" value="NUDIX"/>
    <property type="match status" value="1"/>
</dbReference>
<dbReference type="CDD" id="cd03424">
    <property type="entry name" value="NUDIX_ADPRase_Nudt5_UGPPase_Nudt14"/>
    <property type="match status" value="1"/>
</dbReference>
<organism evidence="4 5">
    <name type="scientific">Macrococcoides canis</name>
    <dbReference type="NCBI Taxonomy" id="1855823"/>
    <lineage>
        <taxon>Bacteria</taxon>
        <taxon>Bacillati</taxon>
        <taxon>Bacillota</taxon>
        <taxon>Bacilli</taxon>
        <taxon>Bacillales</taxon>
        <taxon>Staphylococcaceae</taxon>
        <taxon>Macrococcoides</taxon>
    </lineage>
</organism>
<gene>
    <name evidence="4" type="primary">nudF</name>
    <name evidence="4" type="ORF">MCCS_13390</name>
</gene>
<dbReference type="PANTHER" id="PTHR11839:SF18">
    <property type="entry name" value="NUDIX HYDROLASE DOMAIN-CONTAINING PROTEIN"/>
    <property type="match status" value="1"/>
</dbReference>
<reference evidence="4 5" key="1">
    <citation type="journal article" date="2017" name="Int. J. Syst. Evol. Microbiol.">
        <title>Macrococcus canis sp. nov., a skin bacterium associated with infections in dogs.</title>
        <authorList>
            <person name="Gobeli Brawand S."/>
            <person name="Cotting K."/>
            <person name="Gomez-Sanz E."/>
            <person name="Collaud A."/>
            <person name="Thomann A."/>
            <person name="Brodard I."/>
            <person name="Rodriguez-Campos S."/>
            <person name="Strauss C."/>
            <person name="Perreten V."/>
        </authorList>
    </citation>
    <scope>NUCLEOTIDE SEQUENCE [LARGE SCALE GENOMIC DNA]</scope>
    <source>
        <strain evidence="4 5">KM45013</strain>
    </source>
</reference>
<dbReference type="EC" id="3.6.1.13" evidence="4"/>
<proteinExistence type="predicted"/>
<evidence type="ECO:0000259" key="3">
    <source>
        <dbReference type="PROSITE" id="PS51462"/>
    </source>
</evidence>
<dbReference type="FunFam" id="3.90.79.10:FF:000024">
    <property type="entry name" value="ADP-ribose pyrophosphatase"/>
    <property type="match status" value="1"/>
</dbReference>
<dbReference type="RefSeq" id="WP_086042614.1">
    <property type="nucleotide sequence ID" value="NZ_CBCRZA010000002.1"/>
</dbReference>
<dbReference type="KEGG" id="mcak:MCCS_13390"/>
<dbReference type="InterPro" id="IPR020084">
    <property type="entry name" value="NUDIX_hydrolase_CS"/>
</dbReference>
<evidence type="ECO:0000256" key="1">
    <source>
        <dbReference type="ARBA" id="ARBA00001946"/>
    </source>
</evidence>
<comment type="cofactor">
    <cofactor evidence="1">
        <name>Mg(2+)</name>
        <dbReference type="ChEBI" id="CHEBI:18420"/>
    </cofactor>
</comment>
<evidence type="ECO:0000256" key="2">
    <source>
        <dbReference type="ARBA" id="ARBA00022801"/>
    </source>
</evidence>
<dbReference type="EMBL" id="CP021059">
    <property type="protein sequence ID" value="ARQ06981.1"/>
    <property type="molecule type" value="Genomic_DNA"/>
</dbReference>
<name>A0A1W7ABL5_9STAP</name>
<dbReference type="OrthoDB" id="9806150at2"/>